<reference evidence="7 8" key="1">
    <citation type="submission" date="2019-06" db="EMBL/GenBank/DDBJ databases">
        <title>New taxonomy in bacterial strain CC-CFT640, isolated from vineyard.</title>
        <authorList>
            <person name="Lin S.-Y."/>
            <person name="Tsai C.-F."/>
            <person name="Young C.-C."/>
        </authorList>
    </citation>
    <scope>NUCLEOTIDE SEQUENCE [LARGE SCALE GENOMIC DNA]</scope>
    <source>
        <strain evidence="7 8">CC-CFT640</strain>
    </source>
</reference>
<dbReference type="Pfam" id="PF00255">
    <property type="entry name" value="GSHPx"/>
    <property type="match status" value="1"/>
</dbReference>
<dbReference type="SUPFAM" id="SSF52833">
    <property type="entry name" value="Thioredoxin-like"/>
    <property type="match status" value="1"/>
</dbReference>
<comment type="caution">
    <text evidence="7">The sequence shown here is derived from an EMBL/GenBank/DDBJ whole genome shotgun (WGS) entry which is preliminary data.</text>
</comment>
<proteinExistence type="inferred from homology"/>
<dbReference type="CDD" id="cd00340">
    <property type="entry name" value="GSH_Peroxidase"/>
    <property type="match status" value="1"/>
</dbReference>
<comment type="similarity">
    <text evidence="1 5">Belongs to the glutathione peroxidase family.</text>
</comment>
<dbReference type="InterPro" id="IPR029759">
    <property type="entry name" value="GPX_AS"/>
</dbReference>
<keyword evidence="3 5" id="KW-0560">Oxidoreductase</keyword>
<evidence type="ECO:0000256" key="3">
    <source>
        <dbReference type="ARBA" id="ARBA00023002"/>
    </source>
</evidence>
<evidence type="ECO:0000313" key="8">
    <source>
        <dbReference type="Proteomes" id="UP000321638"/>
    </source>
</evidence>
<dbReference type="InterPro" id="IPR036249">
    <property type="entry name" value="Thioredoxin-like_sf"/>
</dbReference>
<dbReference type="GO" id="GO:0034599">
    <property type="term" value="P:cellular response to oxidative stress"/>
    <property type="evidence" value="ECO:0007669"/>
    <property type="project" value="TreeGrafter"/>
</dbReference>
<feature type="active site" evidence="4">
    <location>
        <position position="35"/>
    </location>
</feature>
<dbReference type="GO" id="GO:0004601">
    <property type="term" value="F:peroxidase activity"/>
    <property type="evidence" value="ECO:0007669"/>
    <property type="project" value="UniProtKB-KW"/>
</dbReference>
<dbReference type="InterPro" id="IPR013766">
    <property type="entry name" value="Thioredoxin_domain"/>
</dbReference>
<dbReference type="PANTHER" id="PTHR11592">
    <property type="entry name" value="GLUTATHIONE PEROXIDASE"/>
    <property type="match status" value="1"/>
</dbReference>
<dbReference type="PIRSF" id="PIRSF000303">
    <property type="entry name" value="Glutathion_perox"/>
    <property type="match status" value="1"/>
</dbReference>
<dbReference type="RefSeq" id="WP_147851358.1">
    <property type="nucleotide sequence ID" value="NZ_VDUZ01000055.1"/>
</dbReference>
<evidence type="ECO:0000256" key="1">
    <source>
        <dbReference type="ARBA" id="ARBA00006926"/>
    </source>
</evidence>
<dbReference type="Gene3D" id="3.40.30.10">
    <property type="entry name" value="Glutaredoxin"/>
    <property type="match status" value="1"/>
</dbReference>
<protein>
    <recommendedName>
        <fullName evidence="5">Glutathione peroxidase</fullName>
    </recommendedName>
</protein>
<accession>A0A5C8PBQ2</accession>
<sequence length="160" mass="17150">MPATDFTLTSIDGTPLPLKDFAGRPILLVNVASACGFTPQYAGLQELHEKWGSKGLVVLGVPSNDFGAQEPGGEGEIKRFCETRFGVSFPMTAKQAVIGGNAHPLYRWIVEQLGEGAAPKWNFHKYLIGRDGELLDAWPSRVAPTSKEIVGAVEAALAGR</sequence>
<dbReference type="EMBL" id="VDUZ01000055">
    <property type="protein sequence ID" value="TXL70680.1"/>
    <property type="molecule type" value="Genomic_DNA"/>
</dbReference>
<gene>
    <name evidence="7" type="ORF">FHP25_33465</name>
</gene>
<evidence type="ECO:0000256" key="4">
    <source>
        <dbReference type="PIRSR" id="PIRSR000303-1"/>
    </source>
</evidence>
<evidence type="ECO:0000256" key="2">
    <source>
        <dbReference type="ARBA" id="ARBA00022559"/>
    </source>
</evidence>
<keyword evidence="8" id="KW-1185">Reference proteome</keyword>
<dbReference type="Proteomes" id="UP000321638">
    <property type="component" value="Unassembled WGS sequence"/>
</dbReference>
<organism evidence="7 8">
    <name type="scientific">Vineibacter terrae</name>
    <dbReference type="NCBI Taxonomy" id="2586908"/>
    <lineage>
        <taxon>Bacteria</taxon>
        <taxon>Pseudomonadati</taxon>
        <taxon>Pseudomonadota</taxon>
        <taxon>Alphaproteobacteria</taxon>
        <taxon>Hyphomicrobiales</taxon>
        <taxon>Vineibacter</taxon>
    </lineage>
</organism>
<dbReference type="PRINTS" id="PR01011">
    <property type="entry name" value="GLUTPROXDASE"/>
</dbReference>
<evidence type="ECO:0000313" key="7">
    <source>
        <dbReference type="EMBL" id="TXL70680.1"/>
    </source>
</evidence>
<dbReference type="AlphaFoldDB" id="A0A5C8PBQ2"/>
<dbReference type="PROSITE" id="PS51352">
    <property type="entry name" value="THIOREDOXIN_2"/>
    <property type="match status" value="1"/>
</dbReference>
<evidence type="ECO:0000256" key="5">
    <source>
        <dbReference type="RuleBase" id="RU000499"/>
    </source>
</evidence>
<dbReference type="PANTHER" id="PTHR11592:SF78">
    <property type="entry name" value="GLUTATHIONE PEROXIDASE"/>
    <property type="match status" value="1"/>
</dbReference>
<name>A0A5C8PBQ2_9HYPH</name>
<evidence type="ECO:0000259" key="6">
    <source>
        <dbReference type="PROSITE" id="PS51352"/>
    </source>
</evidence>
<dbReference type="InterPro" id="IPR000889">
    <property type="entry name" value="Glutathione_peroxidase"/>
</dbReference>
<dbReference type="OrthoDB" id="9785502at2"/>
<feature type="domain" description="Thioredoxin" evidence="6">
    <location>
        <begin position="1"/>
        <end position="158"/>
    </location>
</feature>
<dbReference type="PROSITE" id="PS00460">
    <property type="entry name" value="GLUTATHIONE_PEROXID_1"/>
    <property type="match status" value="1"/>
</dbReference>
<keyword evidence="2 5" id="KW-0575">Peroxidase</keyword>
<dbReference type="PROSITE" id="PS51355">
    <property type="entry name" value="GLUTATHIONE_PEROXID_3"/>
    <property type="match status" value="1"/>
</dbReference>